<evidence type="ECO:0000256" key="8">
    <source>
        <dbReference type="ARBA" id="ARBA00023172"/>
    </source>
</evidence>
<evidence type="ECO:0000256" key="4">
    <source>
        <dbReference type="ARBA" id="ARBA00022618"/>
    </source>
</evidence>
<organism evidence="12">
    <name type="scientific">hydrothermal vent metagenome</name>
    <dbReference type="NCBI Taxonomy" id="652676"/>
    <lineage>
        <taxon>unclassified sequences</taxon>
        <taxon>metagenomes</taxon>
        <taxon>ecological metagenomes</taxon>
    </lineage>
</organism>
<dbReference type="GO" id="GO:0006310">
    <property type="term" value="P:DNA recombination"/>
    <property type="evidence" value="ECO:0007669"/>
    <property type="project" value="UniProtKB-KW"/>
</dbReference>
<evidence type="ECO:0000313" key="12">
    <source>
        <dbReference type="EMBL" id="VAW95085.1"/>
    </source>
</evidence>
<evidence type="ECO:0000256" key="1">
    <source>
        <dbReference type="ARBA" id="ARBA00004496"/>
    </source>
</evidence>
<dbReference type="InterPro" id="IPR044068">
    <property type="entry name" value="CB"/>
</dbReference>
<dbReference type="InterPro" id="IPR023009">
    <property type="entry name" value="Tyrosine_recombinase_XerC/XerD"/>
</dbReference>
<protein>
    <submittedName>
        <fullName evidence="12">Site-specific tyrosine recombinase XerC</fullName>
    </submittedName>
</protein>
<name>A0A3B0ZNE9_9ZZZZ</name>
<evidence type="ECO:0000259" key="10">
    <source>
        <dbReference type="PROSITE" id="PS51898"/>
    </source>
</evidence>
<dbReference type="Pfam" id="PF00589">
    <property type="entry name" value="Phage_integrase"/>
    <property type="match status" value="1"/>
</dbReference>
<evidence type="ECO:0000256" key="5">
    <source>
        <dbReference type="ARBA" id="ARBA00022829"/>
    </source>
</evidence>
<dbReference type="PROSITE" id="PS51898">
    <property type="entry name" value="TYR_RECOMBINASE"/>
    <property type="match status" value="1"/>
</dbReference>
<comment type="similarity">
    <text evidence="2">Belongs to the 'phage' integrase family. XerC subfamily.</text>
</comment>
<dbReference type="SUPFAM" id="SSF56349">
    <property type="entry name" value="DNA breaking-rejoining enzymes"/>
    <property type="match status" value="1"/>
</dbReference>
<evidence type="ECO:0000256" key="2">
    <source>
        <dbReference type="ARBA" id="ARBA00006657"/>
    </source>
</evidence>
<comment type="subcellular location">
    <subcellularLocation>
        <location evidence="1">Cytoplasm</location>
    </subcellularLocation>
</comment>
<evidence type="ECO:0000256" key="6">
    <source>
        <dbReference type="ARBA" id="ARBA00022908"/>
    </source>
</evidence>
<dbReference type="NCBIfam" id="NF040815">
    <property type="entry name" value="recomb_XerA_Arch"/>
    <property type="match status" value="1"/>
</dbReference>
<reference evidence="12" key="1">
    <citation type="submission" date="2018-06" db="EMBL/GenBank/DDBJ databases">
        <authorList>
            <person name="Zhirakovskaya E."/>
        </authorList>
    </citation>
    <scope>NUCLEOTIDE SEQUENCE</scope>
</reference>
<dbReference type="PANTHER" id="PTHR30349:SF81">
    <property type="entry name" value="TYROSINE RECOMBINASE XERC"/>
    <property type="match status" value="1"/>
</dbReference>
<evidence type="ECO:0000256" key="3">
    <source>
        <dbReference type="ARBA" id="ARBA00022490"/>
    </source>
</evidence>
<accession>A0A3B0ZNE9</accession>
<sequence>MALLEREQITDYLNELQYQRRLSKHTLSNYRRDLSVFFQYCNQKYAAEINNWNDVLAAHIRHYISKRHQQGLAPASLQRNLSSIRSFFNYLLKLSIIKNNPATGISAPRSGRQLPNVLDVDQISRLMQIPTGDDIFSLRDKAILELFYSSGLRLSELVQLDITDYKSAASYVRVTGKGSKQRDVPVGKQAQQALKTWLLRRDELVKMNNSEQALFLGKQGKRISPRTIQKRMSEWAIKQGIDVHVHPHMLRHSFASHILESSGDLRAVQELLGHSDISTTQIYTHLDFQHLADVYDKAHPRSKKKP</sequence>
<dbReference type="AlphaFoldDB" id="A0A3B0ZNE9"/>
<gene>
    <name evidence="12" type="ORF">MNBD_GAMMA23-447</name>
</gene>
<dbReference type="InterPro" id="IPR004107">
    <property type="entry name" value="Integrase_SAM-like_N"/>
</dbReference>
<dbReference type="GO" id="GO:0015074">
    <property type="term" value="P:DNA integration"/>
    <property type="evidence" value="ECO:0007669"/>
    <property type="project" value="UniProtKB-KW"/>
</dbReference>
<proteinExistence type="inferred from homology"/>
<dbReference type="PROSITE" id="PS51900">
    <property type="entry name" value="CB"/>
    <property type="match status" value="1"/>
</dbReference>
<dbReference type="GO" id="GO:0005737">
    <property type="term" value="C:cytoplasm"/>
    <property type="evidence" value="ECO:0007669"/>
    <property type="project" value="UniProtKB-SubCell"/>
</dbReference>
<keyword evidence="9" id="KW-0131">Cell cycle</keyword>
<evidence type="ECO:0000259" key="11">
    <source>
        <dbReference type="PROSITE" id="PS51900"/>
    </source>
</evidence>
<keyword evidence="5" id="KW-0159">Chromosome partition</keyword>
<dbReference type="InterPro" id="IPR011931">
    <property type="entry name" value="Recomb_XerC"/>
</dbReference>
<feature type="domain" description="Core-binding (CB)" evidence="11">
    <location>
        <begin position="3"/>
        <end position="92"/>
    </location>
</feature>
<feature type="domain" description="Tyr recombinase" evidence="10">
    <location>
        <begin position="113"/>
        <end position="296"/>
    </location>
</feature>
<dbReference type="PANTHER" id="PTHR30349">
    <property type="entry name" value="PHAGE INTEGRASE-RELATED"/>
    <property type="match status" value="1"/>
</dbReference>
<keyword evidence="3" id="KW-0963">Cytoplasm</keyword>
<dbReference type="GO" id="GO:0051301">
    <property type="term" value="P:cell division"/>
    <property type="evidence" value="ECO:0007669"/>
    <property type="project" value="UniProtKB-KW"/>
</dbReference>
<dbReference type="InterPro" id="IPR010998">
    <property type="entry name" value="Integrase_recombinase_N"/>
</dbReference>
<keyword evidence="7" id="KW-0238">DNA-binding</keyword>
<dbReference type="CDD" id="cd00798">
    <property type="entry name" value="INT_XerDC_C"/>
    <property type="match status" value="1"/>
</dbReference>
<dbReference type="InterPro" id="IPR011010">
    <property type="entry name" value="DNA_brk_join_enz"/>
</dbReference>
<dbReference type="InterPro" id="IPR050090">
    <property type="entry name" value="Tyrosine_recombinase_XerCD"/>
</dbReference>
<dbReference type="GO" id="GO:0003677">
    <property type="term" value="F:DNA binding"/>
    <property type="evidence" value="ECO:0007669"/>
    <property type="project" value="UniProtKB-KW"/>
</dbReference>
<dbReference type="HAMAP" id="MF_01808">
    <property type="entry name" value="Recomb_XerC_XerD"/>
    <property type="match status" value="1"/>
</dbReference>
<dbReference type="EMBL" id="UOFT01000042">
    <property type="protein sequence ID" value="VAW95085.1"/>
    <property type="molecule type" value="Genomic_DNA"/>
</dbReference>
<evidence type="ECO:0000256" key="7">
    <source>
        <dbReference type="ARBA" id="ARBA00023125"/>
    </source>
</evidence>
<dbReference type="InterPro" id="IPR013762">
    <property type="entry name" value="Integrase-like_cat_sf"/>
</dbReference>
<dbReference type="Pfam" id="PF02899">
    <property type="entry name" value="Phage_int_SAM_1"/>
    <property type="match status" value="1"/>
</dbReference>
<dbReference type="NCBIfam" id="TIGR02224">
    <property type="entry name" value="recomb_XerC"/>
    <property type="match status" value="1"/>
</dbReference>
<dbReference type="NCBIfam" id="NF001399">
    <property type="entry name" value="PRK00283.1"/>
    <property type="match status" value="1"/>
</dbReference>
<dbReference type="InterPro" id="IPR002104">
    <property type="entry name" value="Integrase_catalytic"/>
</dbReference>
<evidence type="ECO:0000256" key="9">
    <source>
        <dbReference type="ARBA" id="ARBA00023306"/>
    </source>
</evidence>
<dbReference type="Gene3D" id="1.10.443.10">
    <property type="entry name" value="Intergrase catalytic core"/>
    <property type="match status" value="1"/>
</dbReference>
<dbReference type="GO" id="GO:0007059">
    <property type="term" value="P:chromosome segregation"/>
    <property type="evidence" value="ECO:0007669"/>
    <property type="project" value="UniProtKB-KW"/>
</dbReference>
<dbReference type="Gene3D" id="1.10.150.130">
    <property type="match status" value="1"/>
</dbReference>
<keyword evidence="8" id="KW-0233">DNA recombination</keyword>
<keyword evidence="4" id="KW-0132">Cell division</keyword>
<keyword evidence="6" id="KW-0229">DNA integration</keyword>